<evidence type="ECO:0000313" key="3">
    <source>
        <dbReference type="Proteomes" id="UP001225378"/>
    </source>
</evidence>
<dbReference type="Pfam" id="PF10677">
    <property type="entry name" value="DUF2490"/>
    <property type="match status" value="1"/>
</dbReference>
<evidence type="ECO:0000313" key="2">
    <source>
        <dbReference type="EMBL" id="XBS22409.1"/>
    </source>
</evidence>
<gene>
    <name evidence="2" type="ORF">Q9L42_009835</name>
</gene>
<protein>
    <submittedName>
        <fullName evidence="2">DUF2490 domain-containing protein</fullName>
    </submittedName>
</protein>
<dbReference type="RefSeq" id="WP_349432699.1">
    <property type="nucleotide sequence ID" value="NZ_CP157743.1"/>
</dbReference>
<dbReference type="InterPro" id="IPR019619">
    <property type="entry name" value="DUF2490"/>
</dbReference>
<dbReference type="EMBL" id="CP157743">
    <property type="protein sequence ID" value="XBS22409.1"/>
    <property type="molecule type" value="Genomic_DNA"/>
</dbReference>
<feature type="signal peptide" evidence="1">
    <location>
        <begin position="1"/>
        <end position="21"/>
    </location>
</feature>
<keyword evidence="3" id="KW-1185">Reference proteome</keyword>
<evidence type="ECO:0000256" key="1">
    <source>
        <dbReference type="SAM" id="SignalP"/>
    </source>
</evidence>
<reference evidence="2 3" key="1">
    <citation type="journal article" date="2024" name="Microbiology">
        <title>Methylomarinum rosea sp. nov., a novel halophilic methanotrophic bacterium from the hypersaline Lake Elton.</title>
        <authorList>
            <person name="Suleimanov R.Z."/>
            <person name="Oshkin I.Y."/>
            <person name="Danilova O.V."/>
            <person name="Suzina N.E."/>
            <person name="Dedysh S.N."/>
        </authorList>
    </citation>
    <scope>NUCLEOTIDE SEQUENCE [LARGE SCALE GENOMIC DNA]</scope>
    <source>
        <strain evidence="2 3">Ch1-1</strain>
    </source>
</reference>
<organism evidence="2 3">
    <name type="scientific">Methylomarinum roseum</name>
    <dbReference type="NCBI Taxonomy" id="3067653"/>
    <lineage>
        <taxon>Bacteria</taxon>
        <taxon>Pseudomonadati</taxon>
        <taxon>Pseudomonadota</taxon>
        <taxon>Gammaproteobacteria</taxon>
        <taxon>Methylococcales</taxon>
        <taxon>Methylococcaceae</taxon>
        <taxon>Methylomarinum</taxon>
    </lineage>
</organism>
<name>A0AAU7NZP6_9GAMM</name>
<feature type="chain" id="PRO_5043784003" evidence="1">
    <location>
        <begin position="22"/>
        <end position="232"/>
    </location>
</feature>
<accession>A0AAU7NZP6</accession>
<dbReference type="Proteomes" id="UP001225378">
    <property type="component" value="Chromosome"/>
</dbReference>
<dbReference type="AlphaFoldDB" id="A0AAU7NZP6"/>
<keyword evidence="1" id="KW-0732">Signal</keyword>
<proteinExistence type="predicted"/>
<dbReference type="KEGG" id="mech:Q9L42_009835"/>
<sequence length="232" mass="26985">MNIIKKIVFLLIMLVAVEISADNTNEDIQSWGNVTAITSLGRFDPALDKVKLWLEAQGRFGDDISKFSQAILRTALGYSVYDNLSFWFGYAWIPSEPTGSSSFDEHRLWQQMIWNHSLAGGKFMSRSRLEQRFDERGDDVGWRYRQFLKYYHPIKAAPKLSWVVWNEVFVGLNRPDWKADNGFDQNRAFVGLGFQMDKQVRTEFGYINQYIRKPSANDAMNHIISLNVFMNF</sequence>